<dbReference type="Gene3D" id="3.30.565.10">
    <property type="entry name" value="Histidine kinase-like ATPase, C-terminal domain"/>
    <property type="match status" value="1"/>
</dbReference>
<dbReference type="PANTHER" id="PTHR43047">
    <property type="entry name" value="TWO-COMPONENT HISTIDINE PROTEIN KINASE"/>
    <property type="match status" value="1"/>
</dbReference>
<dbReference type="RefSeq" id="WP_058184508.1">
    <property type="nucleotide sequence ID" value="NZ_LMTZ01000141.1"/>
</dbReference>
<feature type="transmembrane region" description="Helical" evidence="8">
    <location>
        <begin position="53"/>
        <end position="74"/>
    </location>
</feature>
<dbReference type="SMART" id="SM00387">
    <property type="entry name" value="HATPase_c"/>
    <property type="match status" value="1"/>
</dbReference>
<comment type="caution">
    <text evidence="10">The sequence shown here is derived from an EMBL/GenBank/DDBJ whole genome shotgun (WGS) entry which is preliminary data.</text>
</comment>
<dbReference type="InterPro" id="IPR005467">
    <property type="entry name" value="His_kinase_dom"/>
</dbReference>
<dbReference type="EMBL" id="LMTZ01000141">
    <property type="protein sequence ID" value="KST63194.1"/>
    <property type="molecule type" value="Genomic_DNA"/>
</dbReference>
<keyword evidence="4" id="KW-0808">Transferase</keyword>
<sequence>MASLASKLLLTGKAIFSWLFRQISQRFKQLIYSNDSADYIAWRNQFLWRRLGLCFWVAFPVIFCSFVLDCYRIFYLNQTEFYPQELKHLLVIENLVMGFFLLVCLKFHKTKFGRKYPGALFLCVFFSLTLIQQIIGTFCGVAILNLGGWGLTFTAQATIMPVRWRLHLLSQLLLLGYYIGVNSVLGFTNLYRSYPLITVELILFIFWFCFICDLGVYSYDRLQRNEFESRRELRIFLHAISHDLCTPLMGNAIVFQNLLKKSDSEVIVSSKILKRLLEGNSRQINLIQSLREAYTLEVQGVKLHCEPIKVSTVVNSVLYDLEPFIRENNTTVHNLLSDNLPLICADPTQLSRVFSNLISNALKHNPYEITLTIDANPQGEKILCRVRDNGVGITQNQCKRIFELYTRGENARFMPGLGLGLYVCRQVIIAHGGNIGVQSQPGIGSTFWFTLPIIE</sequence>
<keyword evidence="12" id="KW-1185">Reference proteome</keyword>
<evidence type="ECO:0000256" key="5">
    <source>
        <dbReference type="ARBA" id="ARBA00022777"/>
    </source>
</evidence>
<dbReference type="OrthoDB" id="438185at2"/>
<dbReference type="PROSITE" id="PS50109">
    <property type="entry name" value="HIS_KIN"/>
    <property type="match status" value="1"/>
</dbReference>
<keyword evidence="8" id="KW-1133">Transmembrane helix</keyword>
<evidence type="ECO:0000256" key="1">
    <source>
        <dbReference type="ARBA" id="ARBA00000085"/>
    </source>
</evidence>
<keyword evidence="6" id="KW-0902">Two-component regulatory system</keyword>
<gene>
    <name evidence="10" type="ORF">BC008_12720</name>
    <name evidence="11" type="ORF">BC008_12875</name>
</gene>
<evidence type="ECO:0000256" key="6">
    <source>
        <dbReference type="ARBA" id="ARBA00023012"/>
    </source>
</evidence>
<dbReference type="GO" id="GO:0000155">
    <property type="term" value="F:phosphorelay sensor kinase activity"/>
    <property type="evidence" value="ECO:0007669"/>
    <property type="project" value="InterPro"/>
</dbReference>
<keyword evidence="5" id="KW-0418">Kinase</keyword>
<feature type="transmembrane region" description="Helical" evidence="8">
    <location>
        <begin position="197"/>
        <end position="219"/>
    </location>
</feature>
<proteinExistence type="predicted"/>
<evidence type="ECO:0000313" key="10">
    <source>
        <dbReference type="EMBL" id="KST63161.1"/>
    </source>
</evidence>
<dbReference type="InterPro" id="IPR003594">
    <property type="entry name" value="HATPase_dom"/>
</dbReference>
<keyword evidence="8" id="KW-0472">Membrane</keyword>
<dbReference type="EMBL" id="LMTZ01000142">
    <property type="protein sequence ID" value="KST63161.1"/>
    <property type="molecule type" value="Genomic_DNA"/>
</dbReference>
<feature type="transmembrane region" description="Helical" evidence="8">
    <location>
        <begin position="119"/>
        <end position="144"/>
    </location>
</feature>
<dbReference type="PRINTS" id="PR00344">
    <property type="entry name" value="BCTRLSENSOR"/>
</dbReference>
<evidence type="ECO:0000313" key="11">
    <source>
        <dbReference type="EMBL" id="KST63194.1"/>
    </source>
</evidence>
<evidence type="ECO:0000256" key="7">
    <source>
        <dbReference type="ARBA" id="ARBA00055745"/>
    </source>
</evidence>
<dbReference type="CDD" id="cd00075">
    <property type="entry name" value="HATPase"/>
    <property type="match status" value="1"/>
</dbReference>
<dbReference type="Pfam" id="PF02518">
    <property type="entry name" value="HATPase_c"/>
    <property type="match status" value="1"/>
</dbReference>
<dbReference type="EC" id="2.7.13.3" evidence="2"/>
<organism evidence="10 12">
    <name type="scientific">Mastigocoleus testarum BC008</name>
    <dbReference type="NCBI Taxonomy" id="371196"/>
    <lineage>
        <taxon>Bacteria</taxon>
        <taxon>Bacillati</taxon>
        <taxon>Cyanobacteriota</taxon>
        <taxon>Cyanophyceae</taxon>
        <taxon>Nostocales</taxon>
        <taxon>Hapalosiphonaceae</taxon>
        <taxon>Mastigocoleus</taxon>
    </lineage>
</organism>
<accession>A0A0V7ZF75</accession>
<evidence type="ECO:0000313" key="12">
    <source>
        <dbReference type="Proteomes" id="UP000053372"/>
    </source>
</evidence>
<feature type="transmembrane region" description="Helical" evidence="8">
    <location>
        <begin position="86"/>
        <end position="107"/>
    </location>
</feature>
<dbReference type="InterPro" id="IPR036890">
    <property type="entry name" value="HATPase_C_sf"/>
</dbReference>
<dbReference type="SUPFAM" id="SSF47384">
    <property type="entry name" value="Homodimeric domain of signal transducing histidine kinase"/>
    <property type="match status" value="1"/>
</dbReference>
<feature type="domain" description="Histidine kinase" evidence="9">
    <location>
        <begin position="239"/>
        <end position="455"/>
    </location>
</feature>
<keyword evidence="3" id="KW-0597">Phosphoprotein</keyword>
<protein>
    <recommendedName>
        <fullName evidence="2">histidine kinase</fullName>
        <ecNumber evidence="2">2.7.13.3</ecNumber>
    </recommendedName>
</protein>
<evidence type="ECO:0000256" key="8">
    <source>
        <dbReference type="SAM" id="Phobius"/>
    </source>
</evidence>
<evidence type="ECO:0000259" key="9">
    <source>
        <dbReference type="PROSITE" id="PS50109"/>
    </source>
</evidence>
<evidence type="ECO:0000256" key="3">
    <source>
        <dbReference type="ARBA" id="ARBA00022553"/>
    </source>
</evidence>
<dbReference type="AlphaFoldDB" id="A0A0V7ZF75"/>
<reference evidence="10 12" key="1">
    <citation type="journal article" date="2015" name="Genome Announc.">
        <title>Draft Genome of the Euendolithic (true boring) Cyanobacterium Mastigocoleus testarum strain BC008.</title>
        <authorList>
            <person name="Guida B.S."/>
            <person name="Garcia-Pichel F."/>
        </authorList>
    </citation>
    <scope>NUCLEOTIDE SEQUENCE [LARGE SCALE GENOMIC DNA]</scope>
    <source>
        <strain evidence="10 12">BC008</strain>
    </source>
</reference>
<comment type="catalytic activity">
    <reaction evidence="1">
        <text>ATP + protein L-histidine = ADP + protein N-phospho-L-histidine.</text>
        <dbReference type="EC" id="2.7.13.3"/>
    </reaction>
</comment>
<dbReference type="SUPFAM" id="SSF55874">
    <property type="entry name" value="ATPase domain of HSP90 chaperone/DNA topoisomerase II/histidine kinase"/>
    <property type="match status" value="1"/>
</dbReference>
<dbReference type="InterPro" id="IPR004358">
    <property type="entry name" value="Sig_transdc_His_kin-like_C"/>
</dbReference>
<dbReference type="InterPro" id="IPR036097">
    <property type="entry name" value="HisK_dim/P_sf"/>
</dbReference>
<feature type="transmembrane region" description="Helical" evidence="8">
    <location>
        <begin position="164"/>
        <end position="185"/>
    </location>
</feature>
<name>A0A0V7ZF75_9CYAN</name>
<comment type="function">
    <text evidence="7">Photoreceptor which exists in two forms that are reversibly interconvertible by light: the R form that absorbs maximally in the red region of the spectrum and the FR form that absorbs maximally in the far-red region.</text>
</comment>
<evidence type="ECO:0000256" key="2">
    <source>
        <dbReference type="ARBA" id="ARBA00012438"/>
    </source>
</evidence>
<evidence type="ECO:0000256" key="4">
    <source>
        <dbReference type="ARBA" id="ARBA00022679"/>
    </source>
</evidence>
<dbReference type="FunFam" id="3.30.565.10:FF:000006">
    <property type="entry name" value="Sensor histidine kinase WalK"/>
    <property type="match status" value="1"/>
</dbReference>
<keyword evidence="8" id="KW-0812">Transmembrane</keyword>
<dbReference type="Proteomes" id="UP000053372">
    <property type="component" value="Unassembled WGS sequence"/>
</dbReference>